<evidence type="ECO:0000313" key="2">
    <source>
        <dbReference type="EMBL" id="GAA1903747.1"/>
    </source>
</evidence>
<proteinExistence type="predicted"/>
<comment type="caution">
    <text evidence="2">The sequence shown here is derived from an EMBL/GenBank/DDBJ whole genome shotgun (WGS) entry which is preliminary data.</text>
</comment>
<feature type="domain" description="Peptidase M15C" evidence="1">
    <location>
        <begin position="151"/>
        <end position="229"/>
    </location>
</feature>
<reference evidence="3" key="1">
    <citation type="journal article" date="2019" name="Int. J. Syst. Evol. Microbiol.">
        <title>The Global Catalogue of Microorganisms (GCM) 10K type strain sequencing project: providing services to taxonomists for standard genome sequencing and annotation.</title>
        <authorList>
            <consortium name="The Broad Institute Genomics Platform"/>
            <consortium name="The Broad Institute Genome Sequencing Center for Infectious Disease"/>
            <person name="Wu L."/>
            <person name="Ma J."/>
        </authorList>
    </citation>
    <scope>NUCLEOTIDE SEQUENCE [LARGE SCALE GENOMIC DNA]</scope>
    <source>
        <strain evidence="3">JCM 14046</strain>
    </source>
</reference>
<evidence type="ECO:0000313" key="3">
    <source>
        <dbReference type="Proteomes" id="UP001501612"/>
    </source>
</evidence>
<dbReference type="InterPro" id="IPR009045">
    <property type="entry name" value="Zn_M74/Hedgehog-like"/>
</dbReference>
<accession>A0ABP5A4W0</accession>
<dbReference type="Proteomes" id="UP001501612">
    <property type="component" value="Unassembled WGS sequence"/>
</dbReference>
<sequence>MPPPWLGTRVLPEGPDGFGEVRPTPPALRTRAFTLPDTIAPLPGPGFASRVVDPVPARVLERSTWEPGCPVAADDLAWVRVTFVGFDDARHTGELLVASVWADDLVGVFRTLWRARFPLEELRITRADELHVPPTGDGNGSGAFVCRAVTGGTSYSEHAYGRAIDLNPFQNPYRRGDVVVPELASAYLDRSRDAPGMIRPDGVVVRAFAAIGWRWGGDYTSLEDYQHFSSTGG</sequence>
<name>A0ABP5A4W0_9ACTN</name>
<keyword evidence="3" id="KW-1185">Reference proteome</keyword>
<evidence type="ECO:0000259" key="1">
    <source>
        <dbReference type="Pfam" id="PF13539"/>
    </source>
</evidence>
<dbReference type="Pfam" id="PF13539">
    <property type="entry name" value="Peptidase_M15_4"/>
    <property type="match status" value="1"/>
</dbReference>
<organism evidence="2 3">
    <name type="scientific">Nocardioides lentus</name>
    <dbReference type="NCBI Taxonomy" id="338077"/>
    <lineage>
        <taxon>Bacteria</taxon>
        <taxon>Bacillati</taxon>
        <taxon>Actinomycetota</taxon>
        <taxon>Actinomycetes</taxon>
        <taxon>Propionibacteriales</taxon>
        <taxon>Nocardioidaceae</taxon>
        <taxon>Nocardioides</taxon>
    </lineage>
</organism>
<dbReference type="SUPFAM" id="SSF55166">
    <property type="entry name" value="Hedgehog/DD-peptidase"/>
    <property type="match status" value="1"/>
</dbReference>
<dbReference type="EMBL" id="BAAAMY010000001">
    <property type="protein sequence ID" value="GAA1903747.1"/>
    <property type="molecule type" value="Genomic_DNA"/>
</dbReference>
<protein>
    <submittedName>
        <fullName evidence="2">M15 family metallopeptidase</fullName>
    </submittedName>
</protein>
<dbReference type="InterPro" id="IPR039561">
    <property type="entry name" value="Peptidase_M15C"/>
</dbReference>
<dbReference type="Gene3D" id="3.30.1380.10">
    <property type="match status" value="1"/>
</dbReference>
<gene>
    <name evidence="2" type="ORF">GCM10009737_00510</name>
</gene>